<accession>A0A1Y1XGI5</accession>
<name>A0A1Y1XGI5_9FUNG</name>
<dbReference type="EMBL" id="MCFG01000045">
    <property type="protein sequence ID" value="ORX84833.1"/>
    <property type="molecule type" value="Genomic_DNA"/>
</dbReference>
<proteinExistence type="predicted"/>
<dbReference type="Proteomes" id="UP000193944">
    <property type="component" value="Unassembled WGS sequence"/>
</dbReference>
<gene>
    <name evidence="1" type="ORF">BCR32DRAFT_276804</name>
</gene>
<sequence>MFSFTENLLVEYVGQSHFNNKLVKKDIIKCYNYNFADLQNFVISMTKDNDIKSIPNDGIIITDGRSSTRK</sequence>
<protein>
    <submittedName>
        <fullName evidence="1">Uncharacterized protein</fullName>
    </submittedName>
</protein>
<dbReference type="AlphaFoldDB" id="A0A1Y1XGI5"/>
<reference evidence="1 2" key="1">
    <citation type="submission" date="2016-08" db="EMBL/GenBank/DDBJ databases">
        <title>A Parts List for Fungal Cellulosomes Revealed by Comparative Genomics.</title>
        <authorList>
            <consortium name="DOE Joint Genome Institute"/>
            <person name="Haitjema C.H."/>
            <person name="Gilmore S.P."/>
            <person name="Henske J.K."/>
            <person name="Solomon K.V."/>
            <person name="De Groot R."/>
            <person name="Kuo A."/>
            <person name="Mondo S.J."/>
            <person name="Salamov A.A."/>
            <person name="Labutti K."/>
            <person name="Zhao Z."/>
            <person name="Chiniquy J."/>
            <person name="Barry K."/>
            <person name="Brewer H.M."/>
            <person name="Purvine S.O."/>
            <person name="Wright A.T."/>
            <person name="Boxma B."/>
            <person name="Van Alen T."/>
            <person name="Hackstein J.H."/>
            <person name="Baker S.E."/>
            <person name="Grigoriev I.V."/>
            <person name="O'Malley M.A."/>
        </authorList>
    </citation>
    <scope>NUCLEOTIDE SEQUENCE [LARGE SCALE GENOMIC DNA]</scope>
    <source>
        <strain evidence="1 2">S4</strain>
    </source>
</reference>
<comment type="caution">
    <text evidence="1">The sequence shown here is derived from an EMBL/GenBank/DDBJ whole genome shotgun (WGS) entry which is preliminary data.</text>
</comment>
<keyword evidence="2" id="KW-1185">Reference proteome</keyword>
<dbReference type="OrthoDB" id="5596547at2759"/>
<organism evidence="1 2">
    <name type="scientific">Anaeromyces robustus</name>
    <dbReference type="NCBI Taxonomy" id="1754192"/>
    <lineage>
        <taxon>Eukaryota</taxon>
        <taxon>Fungi</taxon>
        <taxon>Fungi incertae sedis</taxon>
        <taxon>Chytridiomycota</taxon>
        <taxon>Chytridiomycota incertae sedis</taxon>
        <taxon>Neocallimastigomycetes</taxon>
        <taxon>Neocallimastigales</taxon>
        <taxon>Neocallimastigaceae</taxon>
        <taxon>Anaeromyces</taxon>
    </lineage>
</organism>
<evidence type="ECO:0000313" key="2">
    <source>
        <dbReference type="Proteomes" id="UP000193944"/>
    </source>
</evidence>
<reference evidence="1 2" key="2">
    <citation type="submission" date="2016-08" db="EMBL/GenBank/DDBJ databases">
        <title>Pervasive Adenine N6-methylation of Active Genes in Fungi.</title>
        <authorList>
            <consortium name="DOE Joint Genome Institute"/>
            <person name="Mondo S.J."/>
            <person name="Dannebaum R.O."/>
            <person name="Kuo R.C."/>
            <person name="Labutti K."/>
            <person name="Haridas S."/>
            <person name="Kuo A."/>
            <person name="Salamov A."/>
            <person name="Ahrendt S.R."/>
            <person name="Lipzen A."/>
            <person name="Sullivan W."/>
            <person name="Andreopoulos W.B."/>
            <person name="Clum A."/>
            <person name="Lindquist E."/>
            <person name="Daum C."/>
            <person name="Ramamoorthy G.K."/>
            <person name="Gryganskyi A."/>
            <person name="Culley D."/>
            <person name="Magnuson J.K."/>
            <person name="James T.Y."/>
            <person name="O'Malley M.A."/>
            <person name="Stajich J.E."/>
            <person name="Spatafora J.W."/>
            <person name="Visel A."/>
            <person name="Grigoriev I.V."/>
        </authorList>
    </citation>
    <scope>NUCLEOTIDE SEQUENCE [LARGE SCALE GENOMIC DNA]</scope>
    <source>
        <strain evidence="1 2">S4</strain>
    </source>
</reference>
<evidence type="ECO:0000313" key="1">
    <source>
        <dbReference type="EMBL" id="ORX84833.1"/>
    </source>
</evidence>